<dbReference type="RefSeq" id="WP_120515899.1">
    <property type="nucleotide sequence ID" value="NZ_QXZY01000004.1"/>
</dbReference>
<dbReference type="AlphaFoldDB" id="A0A3N4M8I7"/>
<evidence type="ECO:0000313" key="3">
    <source>
        <dbReference type="Proteomes" id="UP000279089"/>
    </source>
</evidence>
<proteinExistence type="predicted"/>
<comment type="caution">
    <text evidence="2">The sequence shown here is derived from an EMBL/GenBank/DDBJ whole genome shotgun (WGS) entry which is preliminary data.</text>
</comment>
<dbReference type="SUPFAM" id="SSF160574">
    <property type="entry name" value="BT0923-like"/>
    <property type="match status" value="1"/>
</dbReference>
<keyword evidence="1" id="KW-0732">Signal</keyword>
<protein>
    <recommendedName>
        <fullName evidence="4">Beta-lactamase-inhibitor-like PepSY-like domain-containing protein</fullName>
    </recommendedName>
</protein>
<sequence length="179" mass="20543">MKILQIAFALLVSGAFFTPQVKAQEETLLKAERIKADKLPPEVLDAYKKKFPNANLKDIVKLPTKVYKKDWEIEESQQPTGDEEYYNLFLSGDNIQLEALYDRNGNLIRANEVAKNVALPTNTMQYIVKNYKGYLVKKDKVKRLIEPNSINAEWEVTIAKGKDSKRLLFGTDGEFKKEK</sequence>
<keyword evidence="3" id="KW-1185">Reference proteome</keyword>
<feature type="chain" id="PRO_5017929296" description="Beta-lactamase-inhibitor-like PepSY-like domain-containing protein" evidence="1">
    <location>
        <begin position="24"/>
        <end position="179"/>
    </location>
</feature>
<dbReference type="Proteomes" id="UP000279089">
    <property type="component" value="Unassembled WGS sequence"/>
</dbReference>
<evidence type="ECO:0000256" key="1">
    <source>
        <dbReference type="SAM" id="SignalP"/>
    </source>
</evidence>
<gene>
    <name evidence="2" type="ORF">EG028_19180</name>
</gene>
<accession>A0A3N4M8I7</accession>
<feature type="signal peptide" evidence="1">
    <location>
        <begin position="1"/>
        <end position="23"/>
    </location>
</feature>
<reference evidence="3" key="1">
    <citation type="submission" date="2018-11" db="EMBL/GenBank/DDBJ databases">
        <title>Chitinophaga lutea sp.nov., isolate from arsenic contaminated soil.</title>
        <authorList>
            <person name="Zong Y."/>
        </authorList>
    </citation>
    <scope>NUCLEOTIDE SEQUENCE [LARGE SCALE GENOMIC DNA]</scope>
    <source>
        <strain evidence="3">YLT18</strain>
    </source>
</reference>
<organism evidence="2 3">
    <name type="scientific">Chitinophaga barathri</name>
    <dbReference type="NCBI Taxonomy" id="1647451"/>
    <lineage>
        <taxon>Bacteria</taxon>
        <taxon>Pseudomonadati</taxon>
        <taxon>Bacteroidota</taxon>
        <taxon>Chitinophagia</taxon>
        <taxon>Chitinophagales</taxon>
        <taxon>Chitinophagaceae</taxon>
        <taxon>Chitinophaga</taxon>
    </lineage>
</organism>
<dbReference type="Gene3D" id="3.10.450.360">
    <property type="match status" value="1"/>
</dbReference>
<dbReference type="EMBL" id="RMBX01000010">
    <property type="protein sequence ID" value="RPD39761.1"/>
    <property type="molecule type" value="Genomic_DNA"/>
</dbReference>
<evidence type="ECO:0008006" key="4">
    <source>
        <dbReference type="Google" id="ProtNLM"/>
    </source>
</evidence>
<dbReference type="OrthoDB" id="671924at2"/>
<name>A0A3N4M8I7_9BACT</name>
<evidence type="ECO:0000313" key="2">
    <source>
        <dbReference type="EMBL" id="RPD39761.1"/>
    </source>
</evidence>